<dbReference type="Proteomes" id="UP000033562">
    <property type="component" value="Unassembled WGS sequence"/>
</dbReference>
<accession>A0A0F3NND4</accession>
<proteinExistence type="predicted"/>
<reference evidence="1 2" key="1">
    <citation type="submission" date="2015-02" db="EMBL/GenBank/DDBJ databases">
        <title>Genome Sequencing of Rickettsiales.</title>
        <authorList>
            <person name="Daugherty S.C."/>
            <person name="Su Q."/>
            <person name="Abolude K."/>
            <person name="Beier-Sexton M."/>
            <person name="Carlyon J.A."/>
            <person name="Carter R."/>
            <person name="Day N.P."/>
            <person name="Dumler S.J."/>
            <person name="Dyachenko V."/>
            <person name="Godinez A."/>
            <person name="Kurtti T.J."/>
            <person name="Lichay M."/>
            <person name="Mullins K.E."/>
            <person name="Ott S."/>
            <person name="Pappas-Brown V."/>
            <person name="Paris D.H."/>
            <person name="Patel P."/>
            <person name="Richards A.L."/>
            <person name="Sadzewicz L."/>
            <person name="Sears K."/>
            <person name="Seidman D."/>
            <person name="Sengamalay N."/>
            <person name="Stenos J."/>
            <person name="Tallon L.J."/>
            <person name="Vincent G."/>
            <person name="Fraser C.M."/>
            <person name="Munderloh U."/>
            <person name="Dunning-Hotopp J.C."/>
        </authorList>
    </citation>
    <scope>NUCLEOTIDE SEQUENCE [LARGE SCALE GENOMIC DNA]</scope>
    <source>
        <strain evidence="1 2">RAC413</strain>
    </source>
</reference>
<evidence type="ECO:0000313" key="1">
    <source>
        <dbReference type="EMBL" id="KJV69550.1"/>
    </source>
</evidence>
<gene>
    <name evidence="1" type="ORF">NLO413_0943</name>
</gene>
<dbReference type="AlphaFoldDB" id="A0A0F3NND4"/>
<dbReference type="EMBL" id="LANX01000001">
    <property type="protein sequence ID" value="KJV69550.1"/>
    <property type="molecule type" value="Genomic_DNA"/>
</dbReference>
<comment type="caution">
    <text evidence="1">The sequence shown here is derived from an EMBL/GenBank/DDBJ whole genome shotgun (WGS) entry which is preliminary data.</text>
</comment>
<organism evidence="1 2">
    <name type="scientific">Candidatus Neoehrlichia procyonis str. RAC413</name>
    <dbReference type="NCBI Taxonomy" id="1359163"/>
    <lineage>
        <taxon>Bacteria</taxon>
        <taxon>Pseudomonadati</taxon>
        <taxon>Pseudomonadota</taxon>
        <taxon>Alphaproteobacteria</taxon>
        <taxon>Rickettsiales</taxon>
        <taxon>Anaplasmataceae</taxon>
        <taxon>Candidatus Neoehrlichia</taxon>
    </lineage>
</organism>
<protein>
    <submittedName>
        <fullName evidence="1">Uncharacterized protein</fullName>
    </submittedName>
</protein>
<sequence>MLAHKLINNDTVNFLVYQNIAYKHVVARKYLTCYSIVHYI</sequence>
<name>A0A0F3NND4_9RICK</name>
<keyword evidence="2" id="KW-1185">Reference proteome</keyword>
<evidence type="ECO:0000313" key="2">
    <source>
        <dbReference type="Proteomes" id="UP000033562"/>
    </source>
</evidence>